<dbReference type="KEGG" id="mbg:BN140_2426"/>
<evidence type="ECO:0000259" key="8">
    <source>
        <dbReference type="PROSITE" id="PS50928"/>
    </source>
</evidence>
<dbReference type="RefSeq" id="WP_014868320.1">
    <property type="nucleotide sequence ID" value="NC_018227.2"/>
</dbReference>
<evidence type="ECO:0000256" key="4">
    <source>
        <dbReference type="ARBA" id="ARBA00022692"/>
    </source>
</evidence>
<proteinExistence type="inferred from homology"/>
<dbReference type="PATRIC" id="fig|1201294.9.peg.2707"/>
<dbReference type="PROSITE" id="PS50928">
    <property type="entry name" value="ABC_TM1"/>
    <property type="match status" value="1"/>
</dbReference>
<evidence type="ECO:0000256" key="1">
    <source>
        <dbReference type="ARBA" id="ARBA00004651"/>
    </source>
</evidence>
<sequence>MPGRNTALYLSLGVVLAYCAVALSAPVIAPFDPFVISGPPLAPPDATHLLGTNDLSQDIFSRLIWGTRATMVLGFLGAVVSVVMGTAVGIVAGYYGGRVDEAVMRFLDVMMTIPFFPLLLVLTIFFRPGIYVTAVIMGLLGGLGSVRIIRSQVLSLAVADFVVGTKALGARDGYIMARHILPNVLPLVGVKFVTSAQHFMLVGIGLGFLGMGDPNVVDWGQMIERASKNGGIVLGLWWWLIPPGLAVTVISLALAWFAYACEERINPRFQVMRV</sequence>
<keyword evidence="5 7" id="KW-1133">Transmembrane helix</keyword>
<dbReference type="Proteomes" id="UP000009007">
    <property type="component" value="Chromosome I"/>
</dbReference>
<protein>
    <submittedName>
        <fullName evidence="9">Peptide/nickel transport system permease protein</fullName>
    </submittedName>
</protein>
<name>I7LNS1_METBM</name>
<evidence type="ECO:0000256" key="7">
    <source>
        <dbReference type="RuleBase" id="RU363032"/>
    </source>
</evidence>
<evidence type="ECO:0000256" key="3">
    <source>
        <dbReference type="ARBA" id="ARBA00022475"/>
    </source>
</evidence>
<dbReference type="InterPro" id="IPR000515">
    <property type="entry name" value="MetI-like"/>
</dbReference>
<dbReference type="GO" id="GO:0055085">
    <property type="term" value="P:transmembrane transport"/>
    <property type="evidence" value="ECO:0007669"/>
    <property type="project" value="InterPro"/>
</dbReference>
<evidence type="ECO:0000313" key="9">
    <source>
        <dbReference type="EMBL" id="CCJ37349.1"/>
    </source>
</evidence>
<organism evidence="9 10">
    <name type="scientific">Methanoculleus bourgensis (strain ATCC 43281 / DSM 3045 / OCM 15 / MS2)</name>
    <name type="common">Methanogenium bourgense</name>
    <dbReference type="NCBI Taxonomy" id="1201294"/>
    <lineage>
        <taxon>Archaea</taxon>
        <taxon>Methanobacteriati</taxon>
        <taxon>Methanobacteriota</taxon>
        <taxon>Stenosarchaea group</taxon>
        <taxon>Methanomicrobia</taxon>
        <taxon>Methanomicrobiales</taxon>
        <taxon>Methanomicrobiaceae</taxon>
        <taxon>Methanoculleus</taxon>
    </lineage>
</organism>
<feature type="transmembrane region" description="Helical" evidence="7">
    <location>
        <begin position="130"/>
        <end position="149"/>
    </location>
</feature>
<dbReference type="Gene3D" id="1.10.3720.10">
    <property type="entry name" value="MetI-like"/>
    <property type="match status" value="1"/>
</dbReference>
<feature type="transmembrane region" description="Helical" evidence="7">
    <location>
        <begin position="71"/>
        <end position="94"/>
    </location>
</feature>
<dbReference type="EMBL" id="HE964772">
    <property type="protein sequence ID" value="CCJ37349.1"/>
    <property type="molecule type" value="Genomic_DNA"/>
</dbReference>
<feature type="domain" description="ABC transmembrane type-1" evidence="8">
    <location>
        <begin position="67"/>
        <end position="258"/>
    </location>
</feature>
<accession>I7LNS1</accession>
<evidence type="ECO:0000256" key="6">
    <source>
        <dbReference type="ARBA" id="ARBA00023136"/>
    </source>
</evidence>
<dbReference type="GO" id="GO:0005886">
    <property type="term" value="C:plasma membrane"/>
    <property type="evidence" value="ECO:0007669"/>
    <property type="project" value="UniProtKB-SubCell"/>
</dbReference>
<reference evidence="10" key="1">
    <citation type="journal article" date="2012" name="J. Bacteriol.">
        <title>Complete genome sequence of the hydrogenotrophic, methanogenic archaeon Methanoculleus bourgensis strain MS2T, isolated from a sewage sludge digester.</title>
        <authorList>
            <person name="Maus I."/>
            <person name="Wibberg D."/>
            <person name="Stantscheff R."/>
            <person name="Eikmeyer F.G."/>
            <person name="Seffner A."/>
            <person name="Boelter J."/>
            <person name="Szczepanowski R."/>
            <person name="Blom J."/>
            <person name="Jaenicke S."/>
            <person name="Konig H."/>
            <person name="Puhler A."/>
            <person name="Schluter A."/>
        </authorList>
    </citation>
    <scope>NUCLEOTIDE SEQUENCE [LARGE SCALE GENOMIC DNA]</scope>
    <source>
        <strain evidence="10">ATCC 43281 / DSM 3045 / OCM 15 / MS2</strain>
    </source>
</reference>
<dbReference type="Pfam" id="PF00528">
    <property type="entry name" value="BPD_transp_1"/>
    <property type="match status" value="1"/>
</dbReference>
<dbReference type="PANTHER" id="PTHR43386:SF1">
    <property type="entry name" value="D,D-DIPEPTIDE TRANSPORT SYSTEM PERMEASE PROTEIN DDPC-RELATED"/>
    <property type="match status" value="1"/>
</dbReference>
<evidence type="ECO:0000313" key="10">
    <source>
        <dbReference type="Proteomes" id="UP000009007"/>
    </source>
</evidence>
<dbReference type="CDD" id="cd06261">
    <property type="entry name" value="TM_PBP2"/>
    <property type="match status" value="1"/>
</dbReference>
<evidence type="ECO:0000256" key="5">
    <source>
        <dbReference type="ARBA" id="ARBA00022989"/>
    </source>
</evidence>
<feature type="transmembrane region" description="Helical" evidence="7">
    <location>
        <begin position="184"/>
        <end position="209"/>
    </location>
</feature>
<gene>
    <name evidence="9" type="ordered locus">BN140_2426</name>
</gene>
<dbReference type="AlphaFoldDB" id="I7LNS1"/>
<comment type="subcellular location">
    <subcellularLocation>
        <location evidence="1 7">Cell membrane</location>
        <topology evidence="1 7">Multi-pass membrane protein</topology>
    </subcellularLocation>
</comment>
<dbReference type="InterPro" id="IPR050366">
    <property type="entry name" value="BP-dependent_transpt_permease"/>
</dbReference>
<keyword evidence="6 7" id="KW-0472">Membrane</keyword>
<keyword evidence="10" id="KW-1185">Reference proteome</keyword>
<keyword evidence="2 7" id="KW-0813">Transport</keyword>
<keyword evidence="3" id="KW-1003">Cell membrane</keyword>
<dbReference type="BioCyc" id="MBOU1201294:BN140_RS12035-MONOMER"/>
<keyword evidence="4 7" id="KW-0812">Transmembrane</keyword>
<dbReference type="SUPFAM" id="SSF161098">
    <property type="entry name" value="MetI-like"/>
    <property type="match status" value="1"/>
</dbReference>
<comment type="similarity">
    <text evidence="7">Belongs to the binding-protein-dependent transport system permease family.</text>
</comment>
<feature type="transmembrane region" description="Helical" evidence="7">
    <location>
        <begin position="7"/>
        <end position="29"/>
    </location>
</feature>
<feature type="transmembrane region" description="Helical" evidence="7">
    <location>
        <begin position="236"/>
        <end position="259"/>
    </location>
</feature>
<dbReference type="STRING" id="1201294.BN140_2426"/>
<feature type="transmembrane region" description="Helical" evidence="7">
    <location>
        <begin position="106"/>
        <end position="124"/>
    </location>
</feature>
<dbReference type="PANTHER" id="PTHR43386">
    <property type="entry name" value="OLIGOPEPTIDE TRANSPORT SYSTEM PERMEASE PROTEIN APPC"/>
    <property type="match status" value="1"/>
</dbReference>
<dbReference type="GeneID" id="13354919"/>
<dbReference type="InterPro" id="IPR035906">
    <property type="entry name" value="MetI-like_sf"/>
</dbReference>
<dbReference type="HOGENOM" id="CLU_028518_8_0_2"/>
<evidence type="ECO:0000256" key="2">
    <source>
        <dbReference type="ARBA" id="ARBA00022448"/>
    </source>
</evidence>